<dbReference type="PROSITE" id="PS51682">
    <property type="entry name" value="SAM_OMT_I"/>
    <property type="match status" value="1"/>
</dbReference>
<dbReference type="EMBL" id="MWUE01000019">
    <property type="protein sequence ID" value="OQP32884.1"/>
    <property type="molecule type" value="Genomic_DNA"/>
</dbReference>
<gene>
    <name evidence="4" type="ORF">B2J69_13575</name>
</gene>
<dbReference type="OrthoDB" id="9799672at2"/>
<sequence length="221" mass="24120">MSDHMWRAVDDYFTETLVKPDAVLQGVLARNAEAGLPPIDVAANQGKLLYLLARMMNASRILEIGTLGGYSTLWLARALPENGRIVTLEFSPQHAQVARANFAEAGVADKIELLVGPALESLPQLQGPFDMIFIDADKRNNPHYLRWALKLARVGSVIIGDNVVRSGRIVDSQSTDENVQGLRHYLRDVGDSPHLTATALQTVGSKGWDGLQLAIVESLPD</sequence>
<name>A0A1V9DGS0_9GAMM</name>
<dbReference type="SUPFAM" id="SSF53335">
    <property type="entry name" value="S-adenosyl-L-methionine-dependent methyltransferases"/>
    <property type="match status" value="1"/>
</dbReference>
<dbReference type="InterPro" id="IPR050362">
    <property type="entry name" value="Cation-dep_OMT"/>
</dbReference>
<dbReference type="InterPro" id="IPR002935">
    <property type="entry name" value="SAM_O-MeTrfase"/>
</dbReference>
<reference evidence="4 5" key="1">
    <citation type="submission" date="2017-02" db="EMBL/GenBank/DDBJ databases">
        <title>Whole genome shotgun sequence of Pantoea agglomerans strain AS1 isolated from a cycad, Zamia floridana in Central Florida, USA.</title>
        <authorList>
            <person name="Lata P."/>
            <person name="Govindarajan S."/>
            <person name="Qi F."/>
            <person name="Li J.-L."/>
            <person name="Maurya S.K."/>
            <person name="Sahoo M.K."/>
        </authorList>
    </citation>
    <scope>NUCLEOTIDE SEQUENCE [LARGE SCALE GENOMIC DNA]</scope>
    <source>
        <strain evidence="4 5">AS1</strain>
    </source>
</reference>
<evidence type="ECO:0000256" key="2">
    <source>
        <dbReference type="ARBA" id="ARBA00022679"/>
    </source>
</evidence>
<keyword evidence="5" id="KW-1185">Reference proteome</keyword>
<keyword evidence="3" id="KW-0949">S-adenosyl-L-methionine</keyword>
<evidence type="ECO:0000313" key="4">
    <source>
        <dbReference type="EMBL" id="OQP32884.1"/>
    </source>
</evidence>
<protein>
    <submittedName>
        <fullName evidence="4">Methyltransferase</fullName>
    </submittedName>
</protein>
<evidence type="ECO:0000256" key="1">
    <source>
        <dbReference type="ARBA" id="ARBA00022603"/>
    </source>
</evidence>
<dbReference type="Proteomes" id="UP000192769">
    <property type="component" value="Unassembled WGS sequence"/>
</dbReference>
<dbReference type="PANTHER" id="PTHR10509">
    <property type="entry name" value="O-METHYLTRANSFERASE-RELATED"/>
    <property type="match status" value="1"/>
</dbReference>
<dbReference type="PANTHER" id="PTHR10509:SF14">
    <property type="entry name" value="CAFFEOYL-COA O-METHYLTRANSFERASE 3-RELATED"/>
    <property type="match status" value="1"/>
</dbReference>
<dbReference type="InterPro" id="IPR029063">
    <property type="entry name" value="SAM-dependent_MTases_sf"/>
</dbReference>
<dbReference type="CDD" id="cd02440">
    <property type="entry name" value="AdoMet_MTases"/>
    <property type="match status" value="1"/>
</dbReference>
<comment type="caution">
    <text evidence="4">The sequence shown here is derived from an EMBL/GenBank/DDBJ whole genome shotgun (WGS) entry which is preliminary data.</text>
</comment>
<dbReference type="Gene3D" id="3.40.50.150">
    <property type="entry name" value="Vaccinia Virus protein VP39"/>
    <property type="match status" value="1"/>
</dbReference>
<evidence type="ECO:0000313" key="5">
    <source>
        <dbReference type="Proteomes" id="UP000192769"/>
    </source>
</evidence>
<dbReference type="Pfam" id="PF01596">
    <property type="entry name" value="Methyltransf_3"/>
    <property type="match status" value="1"/>
</dbReference>
<organism evidence="4 5">
    <name type="scientific">Pantoea latae</name>
    <dbReference type="NCBI Taxonomy" id="1964541"/>
    <lineage>
        <taxon>Bacteria</taxon>
        <taxon>Pseudomonadati</taxon>
        <taxon>Pseudomonadota</taxon>
        <taxon>Gammaproteobacteria</taxon>
        <taxon>Enterobacterales</taxon>
        <taxon>Erwiniaceae</taxon>
        <taxon>Pantoea</taxon>
    </lineage>
</organism>
<dbReference type="GO" id="GO:0008757">
    <property type="term" value="F:S-adenosylmethionine-dependent methyltransferase activity"/>
    <property type="evidence" value="ECO:0007669"/>
    <property type="project" value="TreeGrafter"/>
</dbReference>
<evidence type="ECO:0000256" key="3">
    <source>
        <dbReference type="ARBA" id="ARBA00022691"/>
    </source>
</evidence>
<dbReference type="GO" id="GO:0008171">
    <property type="term" value="F:O-methyltransferase activity"/>
    <property type="evidence" value="ECO:0007669"/>
    <property type="project" value="InterPro"/>
</dbReference>
<dbReference type="GO" id="GO:0032259">
    <property type="term" value="P:methylation"/>
    <property type="evidence" value="ECO:0007669"/>
    <property type="project" value="UniProtKB-KW"/>
</dbReference>
<accession>A0A1V9DGS0</accession>
<dbReference type="AlphaFoldDB" id="A0A1V9DGS0"/>
<keyword evidence="2 4" id="KW-0808">Transferase</keyword>
<dbReference type="RefSeq" id="WP_081140134.1">
    <property type="nucleotide sequence ID" value="NZ_MWUE01000019.1"/>
</dbReference>
<keyword evidence="1 4" id="KW-0489">Methyltransferase</keyword>
<proteinExistence type="predicted"/>